<reference evidence="1 2" key="1">
    <citation type="submission" date="2019-05" db="EMBL/GenBank/DDBJ databases">
        <title>Georgenia *** sp. nov., and Georgenia *** sp. nov., isolated from the intestinal contents of plateau pika (Ochotona curzoniae) in the Qinghai-Tibet plateau of China.</title>
        <authorList>
            <person name="Tian Z."/>
        </authorList>
    </citation>
    <scope>NUCLEOTIDE SEQUENCE [LARGE SCALE GENOMIC DNA]</scope>
    <source>
        <strain evidence="1 2">Z443</strain>
    </source>
</reference>
<dbReference type="AlphaFoldDB" id="A0A5B8C836"/>
<dbReference type="KEGG" id="gyu:FE374_05135"/>
<name>A0A5B8C836_9MICO</name>
<dbReference type="Proteomes" id="UP000314616">
    <property type="component" value="Chromosome"/>
</dbReference>
<organism evidence="1 2">
    <name type="scientific">Georgenia yuyongxinii</name>
    <dbReference type="NCBI Taxonomy" id="2589797"/>
    <lineage>
        <taxon>Bacteria</taxon>
        <taxon>Bacillati</taxon>
        <taxon>Actinomycetota</taxon>
        <taxon>Actinomycetes</taxon>
        <taxon>Micrococcales</taxon>
        <taxon>Bogoriellaceae</taxon>
        <taxon>Georgenia</taxon>
    </lineage>
</organism>
<gene>
    <name evidence="1" type="ORF">FE374_05135</name>
</gene>
<dbReference type="RefSeq" id="WP_139927540.1">
    <property type="nucleotide sequence ID" value="NZ_CP040915.1"/>
</dbReference>
<protein>
    <submittedName>
        <fullName evidence="1">Uncharacterized protein</fullName>
    </submittedName>
</protein>
<evidence type="ECO:0000313" key="2">
    <source>
        <dbReference type="Proteomes" id="UP000314616"/>
    </source>
</evidence>
<proteinExistence type="predicted"/>
<accession>A0A5B8C836</accession>
<evidence type="ECO:0000313" key="1">
    <source>
        <dbReference type="EMBL" id="QDC24096.1"/>
    </source>
</evidence>
<sequence>MPLPLDSLPPLHLRREIRRRQAGWLVRDLPAEEIAAELGADYGVTYRNGSGYTRRGERVTADAVALDVAEMLRRLADDTDPAVVDYRLTVLTDEITDAEPADIPALVRERDRLDRLANLPDAEEIAKALRETAADLRGSGRARASLMGNVRNYLPSGAPARTDADAAAWLARFDLDAWLRRSDLTTHYRDAGSPGDVPETVLRALAAARWGSPVKVRGHFGYRPARATAGRLAAARVAVSADHPVTVPVTVSTSPATARTDDRQEAPA</sequence>
<dbReference type="EMBL" id="CP040915">
    <property type="protein sequence ID" value="QDC24096.1"/>
    <property type="molecule type" value="Genomic_DNA"/>
</dbReference>